<dbReference type="EMBL" id="JAAVJR010000795">
    <property type="protein sequence ID" value="NJW55089.1"/>
    <property type="molecule type" value="Genomic_DNA"/>
</dbReference>
<proteinExistence type="predicted"/>
<evidence type="ECO:0000256" key="1">
    <source>
        <dbReference type="SAM" id="SignalP"/>
    </source>
</evidence>
<gene>
    <name evidence="2" type="ORF">HC175_19440</name>
</gene>
<evidence type="ECO:0008006" key="4">
    <source>
        <dbReference type="Google" id="ProtNLM"/>
    </source>
</evidence>
<evidence type="ECO:0000313" key="2">
    <source>
        <dbReference type="EMBL" id="NJW55089.1"/>
    </source>
</evidence>
<organism evidence="2 3">
    <name type="scientific">Salinimicrobium oceani</name>
    <dbReference type="NCBI Taxonomy" id="2722702"/>
    <lineage>
        <taxon>Bacteria</taxon>
        <taxon>Pseudomonadati</taxon>
        <taxon>Bacteroidota</taxon>
        <taxon>Flavobacteriia</taxon>
        <taxon>Flavobacteriales</taxon>
        <taxon>Flavobacteriaceae</taxon>
        <taxon>Salinimicrobium</taxon>
    </lineage>
</organism>
<keyword evidence="3" id="KW-1185">Reference proteome</keyword>
<protein>
    <recommendedName>
        <fullName evidence="4">LTXXQ motif family protein</fullName>
    </recommendedName>
</protein>
<reference evidence="2 3" key="1">
    <citation type="submission" date="2020-03" db="EMBL/GenBank/DDBJ databases">
        <title>Salinimicrobium sp. nov, isolated from SCS.</title>
        <authorList>
            <person name="Cao W.R."/>
        </authorList>
    </citation>
    <scope>NUCLEOTIDE SEQUENCE [LARGE SCALE GENOMIC DNA]</scope>
    <source>
        <strain evidence="3">J15B91</strain>
    </source>
</reference>
<accession>A0ABX1D746</accession>
<sequence>MITIRKTYKLILLISIAFLTSAITYSQTRTQPEASQELEEAAKEQVEYWENELSLTAKQSLLMEDKIIEFVFKKDKVVQSDLAKEETSRRLVELQELENKDMRDILTKPQFDRYIMLQEQMIKSQRSNN</sequence>
<comment type="caution">
    <text evidence="2">The sequence shown here is derived from an EMBL/GenBank/DDBJ whole genome shotgun (WGS) entry which is preliminary data.</text>
</comment>
<name>A0ABX1D746_9FLAO</name>
<evidence type="ECO:0000313" key="3">
    <source>
        <dbReference type="Proteomes" id="UP000703674"/>
    </source>
</evidence>
<feature type="signal peptide" evidence="1">
    <location>
        <begin position="1"/>
        <end position="22"/>
    </location>
</feature>
<keyword evidence="1" id="KW-0732">Signal</keyword>
<feature type="chain" id="PRO_5047386412" description="LTXXQ motif family protein" evidence="1">
    <location>
        <begin position="23"/>
        <end position="129"/>
    </location>
</feature>
<dbReference type="Proteomes" id="UP000703674">
    <property type="component" value="Unassembled WGS sequence"/>
</dbReference>